<dbReference type="Pfam" id="PF03170">
    <property type="entry name" value="BcsB"/>
    <property type="match status" value="1"/>
</dbReference>
<accession>A0A1H2B367</accession>
<evidence type="ECO:0008006" key="5">
    <source>
        <dbReference type="Google" id="ProtNLM"/>
    </source>
</evidence>
<sequence length="675" mass="67689">MLSRLRAGSTVLTCAAMLASGFLLAAPAANAASPATTRTGVLASHTDGTAAPASKASVSALPGQTGQQLALHVADGLNPARVTGAIAVAGQAVQGTIRVTAKGRTLLEAPAGANLTLDAPVTAADLTDHELVLTLDYLPAVQNVCTAAQSAATLSKVALATSGTEAAPATVAEFLAPSMPAVLIPVPANPPSDVSAAILAASAAMAHRYPDAALSLVPEPDAAARAAALPAGSRIISIAAAKPEEQDAVSTTLATQAGRPALALTGHGDELRSAAQALANTKSALADSTTVTGMTSTVPAAAGPEQTLADLGANTIKLAGYGTQETYLGVNQSQFGGPVSAVTLHLSGTHTAVPAGGQAALSVYWNDYLISSHTLDGDSFDLTASVPAGQIQSRNGLRLRLTALPAGGDCSGPAGLMPMELTVDTTGSKLTAERGHSLEPGFARFPQVLGSTLPIAFDAGATPQENTISAATLAFALQRDSAGLLDVRLTDAAGLLDSSDSGLLVGATAETAEKVAAPLRLAGFRTVAARDIEFGVGTTAPYGVLEGFEQNGRNLVLLGGWAPDNATGAATAGTLQGSLAAHVQQQPGGWSALSRNLLVTQTTGDPVLLESNAITPQAEVTDGFRPLALWIGAAAAVLLLAFAARVLLRRRHKRHAGAYAEAREQAAAADTASGQ</sequence>
<dbReference type="Proteomes" id="UP000198751">
    <property type="component" value="Chromosome I"/>
</dbReference>
<keyword evidence="4" id="KW-1185">Reference proteome</keyword>
<evidence type="ECO:0000313" key="3">
    <source>
        <dbReference type="EMBL" id="SDT52634.1"/>
    </source>
</evidence>
<dbReference type="AlphaFoldDB" id="A0A1H2B367"/>
<evidence type="ECO:0000313" key="4">
    <source>
        <dbReference type="Proteomes" id="UP000198751"/>
    </source>
</evidence>
<dbReference type="Gene3D" id="2.60.120.260">
    <property type="entry name" value="Galactose-binding domain-like"/>
    <property type="match status" value="1"/>
</dbReference>
<keyword evidence="2" id="KW-0732">Signal</keyword>
<keyword evidence="1" id="KW-0812">Transmembrane</keyword>
<dbReference type="OrthoDB" id="3776409at2"/>
<dbReference type="InterPro" id="IPR018513">
    <property type="entry name" value="Cell_synthase_bac"/>
</dbReference>
<reference evidence="4" key="1">
    <citation type="submission" date="2016-10" db="EMBL/GenBank/DDBJ databases">
        <authorList>
            <person name="Varghese N."/>
            <person name="Submissions S."/>
        </authorList>
    </citation>
    <scope>NUCLEOTIDE SEQUENCE [LARGE SCALE GENOMIC DNA]</scope>
    <source>
        <strain evidence="4">IMMIB L-1606</strain>
    </source>
</reference>
<evidence type="ECO:0000256" key="1">
    <source>
        <dbReference type="SAM" id="Phobius"/>
    </source>
</evidence>
<organism evidence="3 4">
    <name type="scientific">Pseudarthrobacter equi</name>
    <dbReference type="NCBI Taxonomy" id="728066"/>
    <lineage>
        <taxon>Bacteria</taxon>
        <taxon>Bacillati</taxon>
        <taxon>Actinomycetota</taxon>
        <taxon>Actinomycetes</taxon>
        <taxon>Micrococcales</taxon>
        <taxon>Micrococcaceae</taxon>
        <taxon>Pseudarthrobacter</taxon>
    </lineage>
</organism>
<proteinExistence type="predicted"/>
<gene>
    <name evidence="3" type="ORF">SAMN04489743_3393</name>
</gene>
<keyword evidence="1" id="KW-0472">Membrane</keyword>
<dbReference type="GO" id="GO:0006011">
    <property type="term" value="P:UDP-alpha-D-glucose metabolic process"/>
    <property type="evidence" value="ECO:0007669"/>
    <property type="project" value="InterPro"/>
</dbReference>
<feature type="signal peptide" evidence="2">
    <location>
        <begin position="1"/>
        <end position="31"/>
    </location>
</feature>
<keyword evidence="1" id="KW-1133">Transmembrane helix</keyword>
<dbReference type="GO" id="GO:0016020">
    <property type="term" value="C:membrane"/>
    <property type="evidence" value="ECO:0007669"/>
    <property type="project" value="InterPro"/>
</dbReference>
<protein>
    <recommendedName>
        <fullName evidence="5">Cellulose synthase subunit</fullName>
    </recommendedName>
</protein>
<evidence type="ECO:0000256" key="2">
    <source>
        <dbReference type="SAM" id="SignalP"/>
    </source>
</evidence>
<name>A0A1H2B367_9MICC</name>
<dbReference type="RefSeq" id="WP_091722490.1">
    <property type="nucleotide sequence ID" value="NZ_LT629779.1"/>
</dbReference>
<dbReference type="EMBL" id="LT629779">
    <property type="protein sequence ID" value="SDT52634.1"/>
    <property type="molecule type" value="Genomic_DNA"/>
</dbReference>
<feature type="chain" id="PRO_5009269476" description="Cellulose synthase subunit" evidence="2">
    <location>
        <begin position="32"/>
        <end position="675"/>
    </location>
</feature>
<feature type="transmembrane region" description="Helical" evidence="1">
    <location>
        <begin position="627"/>
        <end position="648"/>
    </location>
</feature>